<comment type="subcellular location">
    <subcellularLocation>
        <location evidence="1">Membrane</location>
        <topology evidence="1">Multi-pass membrane protein</topology>
    </subcellularLocation>
</comment>
<feature type="transmembrane region" description="Helical" evidence="6">
    <location>
        <begin position="309"/>
        <end position="333"/>
    </location>
</feature>
<dbReference type="Proteomes" id="UP000646827">
    <property type="component" value="Unassembled WGS sequence"/>
</dbReference>
<reference evidence="7 8" key="1">
    <citation type="submission" date="2020-12" db="EMBL/GenBank/DDBJ databases">
        <title>Metabolic potential, ecology and presence of endohyphal bacteria is reflected in genomic diversity of Mucoromycotina.</title>
        <authorList>
            <person name="Muszewska A."/>
            <person name="Okrasinska A."/>
            <person name="Steczkiewicz K."/>
            <person name="Drgas O."/>
            <person name="Orlowska M."/>
            <person name="Perlinska-Lenart U."/>
            <person name="Aleksandrzak-Piekarczyk T."/>
            <person name="Szatraj K."/>
            <person name="Zielenkiewicz U."/>
            <person name="Pilsyk S."/>
            <person name="Malc E."/>
            <person name="Mieczkowski P."/>
            <person name="Kruszewska J.S."/>
            <person name="Biernat P."/>
            <person name="Pawlowska J."/>
        </authorList>
    </citation>
    <scope>NUCLEOTIDE SEQUENCE [LARGE SCALE GENOMIC DNA]</scope>
    <source>
        <strain evidence="7 8">CBS 142.35</strain>
    </source>
</reference>
<dbReference type="FunFam" id="1.20.1250.20:FF:000013">
    <property type="entry name" value="MFS general substrate transporter"/>
    <property type="match status" value="1"/>
</dbReference>
<feature type="transmembrane region" description="Helical" evidence="6">
    <location>
        <begin position="67"/>
        <end position="88"/>
    </location>
</feature>
<name>A0A8H7RT47_9FUNG</name>
<accession>A0A8H7RT47</accession>
<feature type="transmembrane region" description="Helical" evidence="6">
    <location>
        <begin position="256"/>
        <end position="276"/>
    </location>
</feature>
<dbReference type="InterPro" id="IPR036259">
    <property type="entry name" value="MFS_trans_sf"/>
</dbReference>
<organism evidence="7 8">
    <name type="scientific">Circinella minor</name>
    <dbReference type="NCBI Taxonomy" id="1195481"/>
    <lineage>
        <taxon>Eukaryota</taxon>
        <taxon>Fungi</taxon>
        <taxon>Fungi incertae sedis</taxon>
        <taxon>Mucoromycota</taxon>
        <taxon>Mucoromycotina</taxon>
        <taxon>Mucoromycetes</taxon>
        <taxon>Mucorales</taxon>
        <taxon>Lichtheimiaceae</taxon>
        <taxon>Circinella</taxon>
    </lineage>
</organism>
<evidence type="ECO:0000256" key="3">
    <source>
        <dbReference type="ARBA" id="ARBA00022692"/>
    </source>
</evidence>
<evidence type="ECO:0000256" key="2">
    <source>
        <dbReference type="ARBA" id="ARBA00022448"/>
    </source>
</evidence>
<feature type="transmembrane region" description="Helical" evidence="6">
    <location>
        <begin position="345"/>
        <end position="365"/>
    </location>
</feature>
<dbReference type="Gene3D" id="1.20.1250.20">
    <property type="entry name" value="MFS general substrate transporter like domains"/>
    <property type="match status" value="2"/>
</dbReference>
<keyword evidence="8" id="KW-1185">Reference proteome</keyword>
<dbReference type="InterPro" id="IPR011701">
    <property type="entry name" value="MFS"/>
</dbReference>
<gene>
    <name evidence="7" type="ORF">INT45_003196</name>
</gene>
<dbReference type="PANTHER" id="PTHR43791:SF36">
    <property type="entry name" value="TRANSPORTER, PUTATIVE (AFU_ORTHOLOGUE AFUA_6G08340)-RELATED"/>
    <property type="match status" value="1"/>
</dbReference>
<dbReference type="OrthoDB" id="2985014at2759"/>
<evidence type="ECO:0000256" key="1">
    <source>
        <dbReference type="ARBA" id="ARBA00004141"/>
    </source>
</evidence>
<dbReference type="GO" id="GO:0022857">
    <property type="term" value="F:transmembrane transporter activity"/>
    <property type="evidence" value="ECO:0007669"/>
    <property type="project" value="InterPro"/>
</dbReference>
<comment type="caution">
    <text evidence="7">The sequence shown here is derived from an EMBL/GenBank/DDBJ whole genome shotgun (WGS) entry which is preliminary data.</text>
</comment>
<evidence type="ECO:0000313" key="8">
    <source>
        <dbReference type="Proteomes" id="UP000646827"/>
    </source>
</evidence>
<proteinExistence type="predicted"/>
<sequence>ITTDDNEEKDLAENNKELRHLISKMDIRILPLLSLCFLLTVIDRSNIGNARIAGLTDTIDITENQYNMALSIFFAGYILFELPSNILLNKIGPRICIACIMIMFGCVLGTMAAVKNGTQLIIARSFLGIAESGLTPAITFYISVWYTESEISKRFAIIYSNGTVAGVLMSIRERQLFFTHRKKDSELLSSSVANKEDENNNHKQILWDSIKLAFKDWHTYAFSILNICAYIPGYSLAFFLPSIILHFGFTPLVTQLMTIAPNLAASIFGIIIAFSVDHHKEIGIHSASTTLISVIGFALLIVLKDHGTYALYISVILATTGLGPINSTFSSWCSCNFSDRTKRSVVIATVNALGNVGGAIAGHIYRESDSPQYIQGHTANLIFVICVVGGCVGLKLAYRHTNHKRDTMSLEERENIIIKNKLNILGDKHPDFRYIT</sequence>
<keyword evidence="2" id="KW-0813">Transport</keyword>
<evidence type="ECO:0008006" key="9">
    <source>
        <dbReference type="Google" id="ProtNLM"/>
    </source>
</evidence>
<keyword evidence="4 6" id="KW-1133">Transmembrane helix</keyword>
<protein>
    <recommendedName>
        <fullName evidence="9">Major facilitator superfamily (MFS) profile domain-containing protein</fullName>
    </recommendedName>
</protein>
<keyword evidence="5 6" id="KW-0472">Membrane</keyword>
<evidence type="ECO:0000256" key="6">
    <source>
        <dbReference type="SAM" id="Phobius"/>
    </source>
</evidence>
<keyword evidence="3 6" id="KW-0812">Transmembrane</keyword>
<feature type="transmembrane region" description="Helical" evidence="6">
    <location>
        <begin position="95"/>
        <end position="114"/>
    </location>
</feature>
<feature type="transmembrane region" description="Helical" evidence="6">
    <location>
        <begin position="377"/>
        <end position="398"/>
    </location>
</feature>
<feature type="non-terminal residue" evidence="7">
    <location>
        <position position="1"/>
    </location>
</feature>
<feature type="transmembrane region" description="Helical" evidence="6">
    <location>
        <begin position="283"/>
        <end position="303"/>
    </location>
</feature>
<dbReference type="PANTHER" id="PTHR43791">
    <property type="entry name" value="PERMEASE-RELATED"/>
    <property type="match status" value="1"/>
</dbReference>
<evidence type="ECO:0000256" key="5">
    <source>
        <dbReference type="ARBA" id="ARBA00023136"/>
    </source>
</evidence>
<feature type="transmembrane region" description="Helical" evidence="6">
    <location>
        <begin position="126"/>
        <end position="146"/>
    </location>
</feature>
<dbReference type="EMBL" id="JAEPRB010000365">
    <property type="protein sequence ID" value="KAG2216737.1"/>
    <property type="molecule type" value="Genomic_DNA"/>
</dbReference>
<evidence type="ECO:0000256" key="4">
    <source>
        <dbReference type="ARBA" id="ARBA00022989"/>
    </source>
</evidence>
<dbReference type="Pfam" id="PF07690">
    <property type="entry name" value="MFS_1"/>
    <property type="match status" value="2"/>
</dbReference>
<dbReference type="SUPFAM" id="SSF103473">
    <property type="entry name" value="MFS general substrate transporter"/>
    <property type="match status" value="1"/>
</dbReference>
<evidence type="ECO:0000313" key="7">
    <source>
        <dbReference type="EMBL" id="KAG2216737.1"/>
    </source>
</evidence>
<dbReference type="GO" id="GO:0016020">
    <property type="term" value="C:membrane"/>
    <property type="evidence" value="ECO:0007669"/>
    <property type="project" value="UniProtKB-SubCell"/>
</dbReference>
<feature type="transmembrane region" description="Helical" evidence="6">
    <location>
        <begin position="220"/>
        <end position="244"/>
    </location>
</feature>
<dbReference type="AlphaFoldDB" id="A0A8H7RT47"/>